<dbReference type="AlphaFoldDB" id="F4QII9"/>
<dbReference type="InterPro" id="IPR010982">
    <property type="entry name" value="Lambda_DNA-bd_dom_sf"/>
</dbReference>
<dbReference type="PROSITE" id="PS50943">
    <property type="entry name" value="HTH_CROC1"/>
    <property type="match status" value="1"/>
</dbReference>
<sequence length="115" mass="12641">MRRKFMGISQQVLGDSIGLTFQQVQKYERGSNRISASKLWHIGQVLKVPIDYFFDGFAGGEAPEDAPGGTEAKINAFLTTTEGIELAEVFPKVSGPKLRRKVLDLVKALADDSEI</sequence>
<evidence type="ECO:0000313" key="3">
    <source>
        <dbReference type="Proteomes" id="UP000006512"/>
    </source>
</evidence>
<feature type="domain" description="HTH cro/C1-type" evidence="1">
    <location>
        <begin position="3"/>
        <end position="53"/>
    </location>
</feature>
<dbReference type="SUPFAM" id="SSF47413">
    <property type="entry name" value="lambda repressor-like DNA-binding domains"/>
    <property type="match status" value="1"/>
</dbReference>
<gene>
    <name evidence="2" type="ORF">ABI_14170</name>
</gene>
<evidence type="ECO:0000313" key="2">
    <source>
        <dbReference type="EMBL" id="EGF92978.1"/>
    </source>
</evidence>
<dbReference type="eggNOG" id="COG1396">
    <property type="taxonomic scope" value="Bacteria"/>
</dbReference>
<dbReference type="EMBL" id="GL883077">
    <property type="protein sequence ID" value="EGF92978.1"/>
    <property type="molecule type" value="Genomic_DNA"/>
</dbReference>
<name>F4QII9_9CAUL</name>
<proteinExistence type="predicted"/>
<keyword evidence="3" id="KW-1185">Reference proteome</keyword>
<dbReference type="RefSeq" id="WP_006272163.1">
    <property type="nucleotide sequence ID" value="NZ_GL883077.1"/>
</dbReference>
<dbReference type="CDD" id="cd00093">
    <property type="entry name" value="HTH_XRE"/>
    <property type="match status" value="1"/>
</dbReference>
<evidence type="ECO:0000259" key="1">
    <source>
        <dbReference type="PROSITE" id="PS50943"/>
    </source>
</evidence>
<dbReference type="Proteomes" id="UP000006512">
    <property type="component" value="Unassembled WGS sequence"/>
</dbReference>
<dbReference type="STRING" id="715226.ABI_14170"/>
<dbReference type="GO" id="GO:0003677">
    <property type="term" value="F:DNA binding"/>
    <property type="evidence" value="ECO:0007669"/>
    <property type="project" value="InterPro"/>
</dbReference>
<dbReference type="Pfam" id="PF01381">
    <property type="entry name" value="HTH_3"/>
    <property type="match status" value="1"/>
</dbReference>
<accession>F4QII9</accession>
<dbReference type="InterPro" id="IPR001387">
    <property type="entry name" value="Cro/C1-type_HTH"/>
</dbReference>
<protein>
    <submittedName>
        <fullName evidence="2">Helix-turn-helix family protein</fullName>
    </submittedName>
</protein>
<dbReference type="HOGENOM" id="CLU_066192_26_0_5"/>
<dbReference type="Gene3D" id="1.10.260.40">
    <property type="entry name" value="lambda repressor-like DNA-binding domains"/>
    <property type="match status" value="1"/>
</dbReference>
<reference evidence="3" key="1">
    <citation type="submission" date="2011-03" db="EMBL/GenBank/DDBJ databases">
        <title>Draft genome sequence of Brevundimonas diminuta.</title>
        <authorList>
            <person name="Brown P.J.B."/>
            <person name="Buechlein A."/>
            <person name="Hemmerich C."/>
            <person name="Brun Y.V."/>
        </authorList>
    </citation>
    <scope>NUCLEOTIDE SEQUENCE [LARGE SCALE GENOMIC DNA]</scope>
    <source>
        <strain evidence="3">C19</strain>
    </source>
</reference>
<organism evidence="2 3">
    <name type="scientific">Asticcacaulis biprosthecium C19</name>
    <dbReference type="NCBI Taxonomy" id="715226"/>
    <lineage>
        <taxon>Bacteria</taxon>
        <taxon>Pseudomonadati</taxon>
        <taxon>Pseudomonadota</taxon>
        <taxon>Alphaproteobacteria</taxon>
        <taxon>Caulobacterales</taxon>
        <taxon>Caulobacteraceae</taxon>
        <taxon>Asticcacaulis</taxon>
    </lineage>
</organism>